<dbReference type="RefSeq" id="WP_265725941.1">
    <property type="nucleotide sequence ID" value="NZ_JAOSLC020000003.1"/>
</dbReference>
<dbReference type="EC" id="1.1.1.262" evidence="4"/>
<keyword evidence="3" id="KW-0520">NAD</keyword>
<keyword evidence="1" id="KW-0479">Metal-binding</keyword>
<dbReference type="NCBIfam" id="TIGR00557">
    <property type="entry name" value="pdxA"/>
    <property type="match status" value="1"/>
</dbReference>
<keyword evidence="2 4" id="KW-0560">Oxidoreductase</keyword>
<sequence length="346" mass="37801">MDKSDKIIVGISIGDLNGIGIEVILKTFQDKRMLDFCTPVLFGATKAIAYHKKALGIDTPVHGITSINQINHAKINILNIWKEEVVIELGKATKVSGDYAAKSLESAVKHLKEDKVDVLLTAPINKENIQSETFNFPGHTEYLAANLEGESLMILMTDELRIGLITGHIPISKVAESITPALIKSKVETMYTSLKQDFGIDKPKIAVLSLNPHCGDKGVIGKEDDEIIKPTIEEIKETGKLVFGPYAADGFFGSETYKQFDGVLATYHDQGLAPFKALSFGKGVNFTAGLCHIRTSPDHGTGYDIAGKNKASSSSFMEALFTAIQVFKTRKEYLELTKTPLVVRAK</sequence>
<gene>
    <name evidence="4" type="primary">pdxA</name>
    <name evidence="4" type="ORF">N5A56_013640</name>
</gene>
<protein>
    <submittedName>
        <fullName evidence="4">4-hydroxythreonine-4-phosphate dehydrogenase PdxA</fullName>
        <ecNumber evidence="4">1.1.1.262</ecNumber>
    </submittedName>
</protein>
<evidence type="ECO:0000313" key="4">
    <source>
        <dbReference type="EMBL" id="MDD7915390.1"/>
    </source>
</evidence>
<dbReference type="Pfam" id="PF04166">
    <property type="entry name" value="PdxA"/>
    <property type="match status" value="1"/>
</dbReference>
<dbReference type="PANTHER" id="PTHR30004">
    <property type="entry name" value="4-HYDROXYTHREONINE-4-PHOSPHATE DEHYDROGENASE"/>
    <property type="match status" value="1"/>
</dbReference>
<evidence type="ECO:0000256" key="3">
    <source>
        <dbReference type="ARBA" id="ARBA00023027"/>
    </source>
</evidence>
<comment type="caution">
    <text evidence="4">The sequence shown here is derived from an EMBL/GenBank/DDBJ whole genome shotgun (WGS) entry which is preliminary data.</text>
</comment>
<dbReference type="InterPro" id="IPR005255">
    <property type="entry name" value="PdxA_fam"/>
</dbReference>
<dbReference type="PANTHER" id="PTHR30004:SF6">
    <property type="entry name" value="D-THREONATE 4-PHOSPHATE DEHYDROGENASE"/>
    <property type="match status" value="1"/>
</dbReference>
<dbReference type="GO" id="GO:0050570">
    <property type="term" value="F:4-hydroxythreonine-4-phosphate dehydrogenase activity"/>
    <property type="evidence" value="ECO:0007669"/>
    <property type="project" value="UniProtKB-EC"/>
</dbReference>
<evidence type="ECO:0000256" key="1">
    <source>
        <dbReference type="ARBA" id="ARBA00022723"/>
    </source>
</evidence>
<evidence type="ECO:0000256" key="2">
    <source>
        <dbReference type="ARBA" id="ARBA00023002"/>
    </source>
</evidence>
<dbReference type="EMBL" id="JAOSLC020000003">
    <property type="protein sequence ID" value="MDD7915390.1"/>
    <property type="molecule type" value="Genomic_DNA"/>
</dbReference>
<dbReference type="SUPFAM" id="SSF53659">
    <property type="entry name" value="Isocitrate/Isopropylmalate dehydrogenase-like"/>
    <property type="match status" value="1"/>
</dbReference>
<name>A0ABT5SCW9_9FLAO</name>
<dbReference type="Proteomes" id="UP001151478">
    <property type="component" value="Unassembled WGS sequence"/>
</dbReference>
<evidence type="ECO:0000313" key="5">
    <source>
        <dbReference type="Proteomes" id="UP001151478"/>
    </source>
</evidence>
<reference evidence="4" key="1">
    <citation type="submission" date="2023-02" db="EMBL/GenBank/DDBJ databases">
        <title>Polaribacter ponticola sp. nov., isolated from seawater.</title>
        <authorList>
            <person name="Baek J.H."/>
            <person name="Kim J.M."/>
            <person name="Choi D.G."/>
            <person name="Jeon C.O."/>
        </authorList>
    </citation>
    <scope>NUCLEOTIDE SEQUENCE</scope>
    <source>
        <strain evidence="4">MSW5</strain>
    </source>
</reference>
<proteinExistence type="predicted"/>
<dbReference type="Gene3D" id="3.40.718.10">
    <property type="entry name" value="Isopropylmalate Dehydrogenase"/>
    <property type="match status" value="1"/>
</dbReference>
<accession>A0ABT5SCW9</accession>
<organism evidence="4 5">
    <name type="scientific">Polaribacter ponticola</name>
    <dbReference type="NCBI Taxonomy" id="2978475"/>
    <lineage>
        <taxon>Bacteria</taxon>
        <taxon>Pseudomonadati</taxon>
        <taxon>Bacteroidota</taxon>
        <taxon>Flavobacteriia</taxon>
        <taxon>Flavobacteriales</taxon>
        <taxon>Flavobacteriaceae</taxon>
    </lineage>
</organism>
<keyword evidence="5" id="KW-1185">Reference proteome</keyword>